<keyword evidence="1" id="KW-1133">Transmembrane helix</keyword>
<keyword evidence="1" id="KW-0812">Transmembrane</keyword>
<evidence type="ECO:0000313" key="3">
    <source>
        <dbReference type="Proteomes" id="UP001268610"/>
    </source>
</evidence>
<dbReference type="AlphaFoldDB" id="A0AAJ2LMS0"/>
<gene>
    <name evidence="2" type="ORF">RJJ65_35720</name>
</gene>
<organism evidence="2 3">
    <name type="scientific">Rhizobium hidalgonense</name>
    <dbReference type="NCBI Taxonomy" id="1538159"/>
    <lineage>
        <taxon>Bacteria</taxon>
        <taxon>Pseudomonadati</taxon>
        <taxon>Pseudomonadota</taxon>
        <taxon>Alphaproteobacteria</taxon>
        <taxon>Hyphomicrobiales</taxon>
        <taxon>Rhizobiaceae</taxon>
        <taxon>Rhizobium/Agrobacterium group</taxon>
        <taxon>Rhizobium</taxon>
    </lineage>
</organism>
<feature type="transmembrane region" description="Helical" evidence="1">
    <location>
        <begin position="23"/>
        <end position="45"/>
    </location>
</feature>
<feature type="non-terminal residue" evidence="2">
    <location>
        <position position="1"/>
    </location>
</feature>
<dbReference type="EMBL" id="JAVLSF010000267">
    <property type="protein sequence ID" value="MDR9777885.1"/>
    <property type="molecule type" value="Genomic_DNA"/>
</dbReference>
<accession>A0AAJ2LMS0</accession>
<dbReference type="RefSeq" id="WP_310866050.1">
    <property type="nucleotide sequence ID" value="NZ_JAVLSF010000267.1"/>
</dbReference>
<name>A0AAJ2LMS0_9HYPH</name>
<comment type="caution">
    <text evidence="2">The sequence shown here is derived from an EMBL/GenBank/DDBJ whole genome shotgun (WGS) entry which is preliminary data.</text>
</comment>
<protein>
    <submittedName>
        <fullName evidence="2">Uncharacterized protein</fullName>
    </submittedName>
</protein>
<evidence type="ECO:0000256" key="1">
    <source>
        <dbReference type="SAM" id="Phobius"/>
    </source>
</evidence>
<reference evidence="2" key="1">
    <citation type="submission" date="2023-04" db="EMBL/GenBank/DDBJ databases">
        <title>Genomic characterization of faba bean (Vicia faba) microsymbionts in Mexican soils.</title>
        <authorList>
            <person name="Rivera Orduna F.N."/>
            <person name="Guevara-Luna J."/>
            <person name="Yan J."/>
            <person name="Arroyo-Herrera I."/>
            <person name="Li Y."/>
            <person name="Vasquez-Murrieta M.S."/>
            <person name="Wang E.T."/>
        </authorList>
    </citation>
    <scope>NUCLEOTIDE SEQUENCE</scope>
    <source>
        <strain evidence="2">CH26</strain>
    </source>
</reference>
<keyword evidence="1" id="KW-0472">Membrane</keyword>
<dbReference type="Proteomes" id="UP001268610">
    <property type="component" value="Unassembled WGS sequence"/>
</dbReference>
<sequence>VLIFVFARLMTKPTIKSQTKPKLIKAAVIAVVALLLTYLSLLIPAKVNVVRVGSMDCEQGCQVVAAGFPKPYLVDGIISPVGSVSMNPLDLFLAPLDDFILVNFLMSYVFWLAIALLASKLYKIQHPE</sequence>
<proteinExistence type="predicted"/>
<evidence type="ECO:0000313" key="2">
    <source>
        <dbReference type="EMBL" id="MDR9777885.1"/>
    </source>
</evidence>
<feature type="transmembrane region" description="Helical" evidence="1">
    <location>
        <begin position="99"/>
        <end position="118"/>
    </location>
</feature>